<feature type="region of interest" description="Disordered" evidence="6">
    <location>
        <begin position="234"/>
        <end position="277"/>
    </location>
</feature>
<reference evidence="9 10" key="1">
    <citation type="journal article" date="2006" name="Nature">
        <title>Insights from the genome of the biotrophic fungal plant pathogen Ustilago maydis.</title>
        <authorList>
            <person name="Kamper J."/>
            <person name="Kahmann R."/>
            <person name="Bolker M."/>
            <person name="Ma L.J."/>
            <person name="Brefort T."/>
            <person name="Saville B.J."/>
            <person name="Banuett F."/>
            <person name="Kronstad J.W."/>
            <person name="Gold S.E."/>
            <person name="Muller O."/>
            <person name="Perlin M.H."/>
            <person name="Wosten H.A."/>
            <person name="de Vries R."/>
            <person name="Ruiz-Herrera J."/>
            <person name="Reynaga-Pena C.G."/>
            <person name="Snetselaar K."/>
            <person name="McCann M."/>
            <person name="Perez-Martin J."/>
            <person name="Feldbrugge M."/>
            <person name="Basse C.W."/>
            <person name="Steinberg G."/>
            <person name="Ibeas J.I."/>
            <person name="Holloman W."/>
            <person name="Guzman P."/>
            <person name="Farman M."/>
            <person name="Stajich J.E."/>
            <person name="Sentandreu R."/>
            <person name="Gonzalez-Prieto J.M."/>
            <person name="Kennell J.C."/>
            <person name="Molina L."/>
            <person name="Schirawski J."/>
            <person name="Mendoza-Mendoza A."/>
            <person name="Greilinger D."/>
            <person name="Munch K."/>
            <person name="Rossel N."/>
            <person name="Scherer M."/>
            <person name="Vranes M."/>
            <person name="Ladendorf O."/>
            <person name="Vincon V."/>
            <person name="Fuchs U."/>
            <person name="Sandrock B."/>
            <person name="Meng S."/>
            <person name="Ho E.C."/>
            <person name="Cahill M.J."/>
            <person name="Boyce K.J."/>
            <person name="Klose J."/>
            <person name="Klosterman S.J."/>
            <person name="Deelstra H.J."/>
            <person name="Ortiz-Castellanos L."/>
            <person name="Li W."/>
            <person name="Sanchez-Alonso P."/>
            <person name="Schreier P.H."/>
            <person name="Hauser-Hahn I."/>
            <person name="Vaupel M."/>
            <person name="Koopmann E."/>
            <person name="Friedrich G."/>
            <person name="Voss H."/>
            <person name="Schluter T."/>
            <person name="Margolis J."/>
            <person name="Platt D."/>
            <person name="Swimmer C."/>
            <person name="Gnirke A."/>
            <person name="Chen F."/>
            <person name="Vysotskaia V."/>
            <person name="Mannhaupt G."/>
            <person name="Guldener U."/>
            <person name="Munsterkotter M."/>
            <person name="Haase D."/>
            <person name="Oesterheld M."/>
            <person name="Mewes H.W."/>
            <person name="Mauceli E.W."/>
            <person name="DeCaprio D."/>
            <person name="Wade C.M."/>
            <person name="Butler J."/>
            <person name="Young S."/>
            <person name="Jaffe D.B."/>
            <person name="Calvo S."/>
            <person name="Nusbaum C."/>
            <person name="Galagan J."/>
            <person name="Birren B.W."/>
        </authorList>
    </citation>
    <scope>NUCLEOTIDE SEQUENCE [LARGE SCALE GENOMIC DNA]</scope>
    <source>
        <strain evidence="10">DSM 14603 / FGSC 9021 / UM521</strain>
    </source>
</reference>
<accession>A0A0D1EDP1</accession>
<comment type="subcellular location">
    <subcellularLocation>
        <location evidence="1">Nucleus</location>
    </subcellularLocation>
</comment>
<feature type="domain" description="Origin recognition complex subunit 4 C-terminal" evidence="8">
    <location>
        <begin position="420"/>
        <end position="685"/>
    </location>
</feature>
<dbReference type="GO" id="GO:0005664">
    <property type="term" value="C:nuclear origin of replication recognition complex"/>
    <property type="evidence" value="ECO:0000318"/>
    <property type="project" value="GO_Central"/>
</dbReference>
<evidence type="ECO:0000256" key="5">
    <source>
        <dbReference type="ARBA" id="ARBA00023242"/>
    </source>
</evidence>
<dbReference type="InterPro" id="IPR027417">
    <property type="entry name" value="P-loop_NTPase"/>
</dbReference>
<dbReference type="VEuPathDB" id="FungiDB:UMAG_00728"/>
<evidence type="ECO:0000313" key="9">
    <source>
        <dbReference type="EMBL" id="KIS72320.1"/>
    </source>
</evidence>
<evidence type="ECO:0000256" key="1">
    <source>
        <dbReference type="ARBA" id="ARBA00004123"/>
    </source>
</evidence>
<dbReference type="eggNOG" id="KOG2228">
    <property type="taxonomic scope" value="Eukaryota"/>
</dbReference>
<dbReference type="PANTHER" id="PTHR12087">
    <property type="entry name" value="ORIGIN RECOGNITION COMPLEX SUBUNIT 4"/>
    <property type="match status" value="1"/>
</dbReference>
<organism evidence="9 10">
    <name type="scientific">Mycosarcoma maydis</name>
    <name type="common">Corn smut fungus</name>
    <name type="synonym">Ustilago maydis</name>
    <dbReference type="NCBI Taxonomy" id="5270"/>
    <lineage>
        <taxon>Eukaryota</taxon>
        <taxon>Fungi</taxon>
        <taxon>Dikarya</taxon>
        <taxon>Basidiomycota</taxon>
        <taxon>Ustilaginomycotina</taxon>
        <taxon>Ustilaginomycetes</taxon>
        <taxon>Ustilaginales</taxon>
        <taxon>Ustilaginaceae</taxon>
        <taxon>Mycosarcoma</taxon>
    </lineage>
</organism>
<dbReference type="InterPro" id="IPR041664">
    <property type="entry name" value="AAA_16"/>
</dbReference>
<feature type="domain" description="Orc1-like AAA ATPase" evidence="7">
    <location>
        <begin position="134"/>
        <end position="371"/>
    </location>
</feature>
<evidence type="ECO:0000259" key="8">
    <source>
        <dbReference type="Pfam" id="PF14629"/>
    </source>
</evidence>
<feature type="region of interest" description="Disordered" evidence="6">
    <location>
        <begin position="1"/>
        <end position="27"/>
    </location>
</feature>
<comment type="similarity">
    <text evidence="2">Belongs to the ORC4 family.</text>
</comment>
<name>A0A0D1EDP1_MYCMD</name>
<dbReference type="STRING" id="237631.A0A0D1EDP1"/>
<evidence type="ECO:0000256" key="4">
    <source>
        <dbReference type="ARBA" id="ARBA00023125"/>
    </source>
</evidence>
<keyword evidence="5" id="KW-0539">Nucleus</keyword>
<dbReference type="SUPFAM" id="SSF52540">
    <property type="entry name" value="P-loop containing nucleoside triphosphate hydrolases"/>
    <property type="match status" value="1"/>
</dbReference>
<dbReference type="GO" id="GO:0003688">
    <property type="term" value="F:DNA replication origin binding"/>
    <property type="evidence" value="ECO:0000318"/>
    <property type="project" value="GO_Central"/>
</dbReference>
<dbReference type="InterPro" id="IPR016527">
    <property type="entry name" value="ORC4"/>
</dbReference>
<sequence length="706" mass="75614">MPAVKRKATTSPVVSEQPRGEAAIEADQPLDDLIEAGPSSHKRANVSASVSLESLESKLSHLPLNVLEPLLPLQKQLCLSTLVGSLPPVPTEPTQSIASTSTLAQDQDEDAAVFTDKFSHVDASLTPQLQAEACVGLKDEWHMLHSMLHATVKSQESNSCLLIGASGSGKSLLVDSVLDSICKSIGADAPSSSNRPYYHVHLAGTLQTNDRSAMKEMAQQLIVQGAFTEQDIGDEINVPSSDDDEADQTQLPTTSATDHVFGGDDHKGEDENQDQDDLEHEAALAAAAANDEQAEIQNELAGAILSSLNNIIAHIIALLSNTASTSATITDANRSSKATRKPLIITLDDFDLFTARPRQAMLYCLLDAVQAASYGAGLAVVGLTGRVDTVDLLEKRVKSRFSHRILHVRPPATYDAFERIVRNALSSLSPNSTQVSSISPTYLESFSVAWNSDIATLFANQHFREILHGIYELSNDIRMIYRVLTPAISCLSILNPAINLPLVLSTAATEVGQGMIHILRDLTEPELALLIAIKHLQTRDRQVFNFEMCFDELRRFAARDASERQAASTGSLCTDVSAEVTATAVAAGAIGAVGAVGSLSGSAVSTPFFADRKLALMSFHTLLSLEIVLPENHVSTLTISNPVAKPSASSSVSGSSTGRANQNTVRKEFWKVRCILPPQVIVAAVKDKQRQVAVSSSLVKWATSHG</sequence>
<dbReference type="OMA" id="NDRSAMK"/>
<protein>
    <submittedName>
        <fullName evidence="9">Uncharacterized protein</fullName>
    </submittedName>
</protein>
<proteinExistence type="inferred from homology"/>
<dbReference type="EMBL" id="CM003140">
    <property type="protein sequence ID" value="KIS72320.1"/>
    <property type="molecule type" value="Genomic_DNA"/>
</dbReference>
<dbReference type="InParanoid" id="A0A0D1EDP1"/>
<dbReference type="GO" id="GO:0006270">
    <property type="term" value="P:DNA replication initiation"/>
    <property type="evidence" value="ECO:0000318"/>
    <property type="project" value="GO_Central"/>
</dbReference>
<dbReference type="Proteomes" id="UP000000561">
    <property type="component" value="Chromosome 1"/>
</dbReference>
<evidence type="ECO:0000256" key="3">
    <source>
        <dbReference type="ARBA" id="ARBA00022705"/>
    </source>
</evidence>
<keyword evidence="3" id="KW-0235">DNA replication</keyword>
<dbReference type="Pfam" id="PF13191">
    <property type="entry name" value="AAA_16"/>
    <property type="match status" value="1"/>
</dbReference>
<feature type="compositionally biased region" description="Polar residues" evidence="6">
    <location>
        <begin position="248"/>
        <end position="257"/>
    </location>
</feature>
<dbReference type="KEGG" id="uma:UMAG_00728"/>
<evidence type="ECO:0000256" key="2">
    <source>
        <dbReference type="ARBA" id="ARBA00005334"/>
    </source>
</evidence>
<evidence type="ECO:0000259" key="7">
    <source>
        <dbReference type="Pfam" id="PF13191"/>
    </source>
</evidence>
<dbReference type="Gene3D" id="3.40.50.300">
    <property type="entry name" value="P-loop containing nucleotide triphosphate hydrolases"/>
    <property type="match status" value="1"/>
</dbReference>
<dbReference type="OrthoDB" id="343623at2759"/>
<dbReference type="Pfam" id="PF14629">
    <property type="entry name" value="ORC4_C"/>
    <property type="match status" value="1"/>
</dbReference>
<keyword evidence="10" id="KW-1185">Reference proteome</keyword>
<dbReference type="RefSeq" id="XP_011386513.1">
    <property type="nucleotide sequence ID" value="XM_011388211.1"/>
</dbReference>
<dbReference type="GeneID" id="23561946"/>
<dbReference type="AlphaFoldDB" id="A0A0D1EDP1"/>
<keyword evidence="4" id="KW-0238">DNA-binding</keyword>
<feature type="compositionally biased region" description="Basic and acidic residues" evidence="6">
    <location>
        <begin position="261"/>
        <end position="270"/>
    </location>
</feature>
<gene>
    <name evidence="9" type="ORF">UMAG_00728</name>
</gene>
<dbReference type="PANTHER" id="PTHR12087:SF0">
    <property type="entry name" value="ORIGIN RECOGNITION COMPLEX SUBUNIT 4"/>
    <property type="match status" value="1"/>
</dbReference>
<evidence type="ECO:0000256" key="6">
    <source>
        <dbReference type="SAM" id="MobiDB-lite"/>
    </source>
</evidence>
<dbReference type="InterPro" id="IPR032705">
    <property type="entry name" value="ORC4_C"/>
</dbReference>
<evidence type="ECO:0000313" key="10">
    <source>
        <dbReference type="Proteomes" id="UP000000561"/>
    </source>
</evidence>